<name>A0A5N5I9V9_9ROSA</name>
<feature type="domain" description="Reverse transcriptase Ty1/copia-type" evidence="1">
    <location>
        <begin position="1"/>
        <end position="98"/>
    </location>
</feature>
<dbReference type="PANTHER" id="PTHR24177">
    <property type="entry name" value="CASKIN"/>
    <property type="match status" value="1"/>
</dbReference>
<gene>
    <name evidence="2" type="ORF">D8674_025786</name>
</gene>
<dbReference type="OrthoDB" id="1855590at2759"/>
<organism evidence="2 3">
    <name type="scientific">Pyrus ussuriensis x Pyrus communis</name>
    <dbReference type="NCBI Taxonomy" id="2448454"/>
    <lineage>
        <taxon>Eukaryota</taxon>
        <taxon>Viridiplantae</taxon>
        <taxon>Streptophyta</taxon>
        <taxon>Embryophyta</taxon>
        <taxon>Tracheophyta</taxon>
        <taxon>Spermatophyta</taxon>
        <taxon>Magnoliopsida</taxon>
        <taxon>eudicotyledons</taxon>
        <taxon>Gunneridae</taxon>
        <taxon>Pentapetalae</taxon>
        <taxon>rosids</taxon>
        <taxon>fabids</taxon>
        <taxon>Rosales</taxon>
        <taxon>Rosaceae</taxon>
        <taxon>Amygdaloideae</taxon>
        <taxon>Maleae</taxon>
        <taxon>Pyrus</taxon>
    </lineage>
</organism>
<dbReference type="GO" id="GO:0016020">
    <property type="term" value="C:membrane"/>
    <property type="evidence" value="ECO:0007669"/>
    <property type="project" value="TreeGrafter"/>
</dbReference>
<reference evidence="2 3" key="3">
    <citation type="submission" date="2019-11" db="EMBL/GenBank/DDBJ databases">
        <title>A de novo genome assembly of a pear dwarfing rootstock.</title>
        <authorList>
            <person name="Wang F."/>
            <person name="Wang J."/>
            <person name="Li S."/>
            <person name="Zhang Y."/>
            <person name="Fang M."/>
            <person name="Ma L."/>
            <person name="Zhao Y."/>
            <person name="Jiang S."/>
        </authorList>
    </citation>
    <scope>NUCLEOTIDE SEQUENCE [LARGE SCALE GENOMIC DNA]</scope>
    <source>
        <strain evidence="2">S2</strain>
        <tissue evidence="2">Leaf</tissue>
    </source>
</reference>
<dbReference type="InterPro" id="IPR036770">
    <property type="entry name" value="Ankyrin_rpt-contain_sf"/>
</dbReference>
<dbReference type="Gene3D" id="1.25.40.20">
    <property type="entry name" value="Ankyrin repeat-containing domain"/>
    <property type="match status" value="1"/>
</dbReference>
<evidence type="ECO:0000313" key="3">
    <source>
        <dbReference type="Proteomes" id="UP000327157"/>
    </source>
</evidence>
<dbReference type="AlphaFoldDB" id="A0A5N5I9V9"/>
<accession>A0A5N5I9V9</accession>
<protein>
    <recommendedName>
        <fullName evidence="1">Reverse transcriptase Ty1/copia-type domain-containing protein</fullName>
    </recommendedName>
</protein>
<sequence length="428" mass="49628">MDVITTYLYGELDTDIYMKVTEGLKLPEMTNKPRGMLSIKLRRSLYGLKQSRRMWYNRLNEYLIKEGYINNVICPCVFIKKSDFGFAIVIVYVNDMNLKYPFCPKEDDELVLGQEVLYLSAIGVLLYLAQCTRPNIAFSVNLLARYNYTSTIRHWKGIKDVLRYLHGITNMGNISLHNTISTIQVKLYSFSFAMVFSHWIFPSKVLMRQLMLICGHLREKKTVLELTRLLVEKDYSWVESKKPKKHKTISLVSSQKHIAAICGDGRETKKSTIYNYTPLLIATRTGILPLVEKISDVHPQAIEAHDICSQQNILHMSIKHRQLQIFRLVKRSRAITSRLTSRIDRDGTTILHRAADMTNYSPDTQRVSDSGLNYILSHIFLIQRVEKITPPHYIMHRNNKGLTAEELFNKEHEKLLLSAQTWIKDITV</sequence>
<dbReference type="EMBL" id="SMOL01000004">
    <property type="protein sequence ID" value="KAB2635252.1"/>
    <property type="molecule type" value="Genomic_DNA"/>
</dbReference>
<dbReference type="Pfam" id="PF07727">
    <property type="entry name" value="RVT_2"/>
    <property type="match status" value="1"/>
</dbReference>
<evidence type="ECO:0000313" key="2">
    <source>
        <dbReference type="EMBL" id="KAB2635252.1"/>
    </source>
</evidence>
<dbReference type="SUPFAM" id="SSF48403">
    <property type="entry name" value="Ankyrin repeat"/>
    <property type="match status" value="1"/>
</dbReference>
<reference evidence="3" key="2">
    <citation type="submission" date="2019-10" db="EMBL/GenBank/DDBJ databases">
        <title>A de novo genome assembly of a pear dwarfing rootstock.</title>
        <authorList>
            <person name="Wang F."/>
            <person name="Wang J."/>
            <person name="Li S."/>
            <person name="Zhang Y."/>
            <person name="Fang M."/>
            <person name="Ma L."/>
            <person name="Zhao Y."/>
            <person name="Jiang S."/>
        </authorList>
    </citation>
    <scope>NUCLEOTIDE SEQUENCE [LARGE SCALE GENOMIC DNA]</scope>
</reference>
<keyword evidence="3" id="KW-1185">Reference proteome</keyword>
<evidence type="ECO:0000259" key="1">
    <source>
        <dbReference type="Pfam" id="PF07727"/>
    </source>
</evidence>
<proteinExistence type="predicted"/>
<dbReference type="PANTHER" id="PTHR24177:SF215">
    <property type="entry name" value="PGG DOMAIN-CONTAINING PROTEIN"/>
    <property type="match status" value="1"/>
</dbReference>
<dbReference type="Proteomes" id="UP000327157">
    <property type="component" value="Chromosome 5"/>
</dbReference>
<comment type="caution">
    <text evidence="2">The sequence shown here is derived from an EMBL/GenBank/DDBJ whole genome shotgun (WGS) entry which is preliminary data.</text>
</comment>
<reference evidence="2 3" key="1">
    <citation type="submission" date="2019-09" db="EMBL/GenBank/DDBJ databases">
        <authorList>
            <person name="Ou C."/>
        </authorList>
    </citation>
    <scope>NUCLEOTIDE SEQUENCE [LARGE SCALE GENOMIC DNA]</scope>
    <source>
        <strain evidence="2">S2</strain>
        <tissue evidence="2">Leaf</tissue>
    </source>
</reference>
<dbReference type="InterPro" id="IPR013103">
    <property type="entry name" value="RVT_2"/>
</dbReference>